<comment type="caution">
    <text evidence="1">The sequence shown here is derived from an EMBL/GenBank/DDBJ whole genome shotgun (WGS) entry which is preliminary data.</text>
</comment>
<reference evidence="1" key="1">
    <citation type="submission" date="2024-12" db="EMBL/GenBank/DDBJ databases">
        <title>Comparative genomics and development of molecular markers within Purpureocillium lilacinum and among Purpureocillium species.</title>
        <authorList>
            <person name="Yeh Z.-Y."/>
            <person name="Ni N.-T."/>
            <person name="Lo P.-H."/>
            <person name="Mushyakhwo K."/>
            <person name="Lin C.-F."/>
            <person name="Nai Y.-S."/>
        </authorList>
    </citation>
    <scope>NUCLEOTIDE SEQUENCE</scope>
    <source>
        <strain evidence="1">NCHU-NPUST-175</strain>
    </source>
</reference>
<evidence type="ECO:0000313" key="2">
    <source>
        <dbReference type="Proteomes" id="UP001638806"/>
    </source>
</evidence>
<gene>
    <name evidence="1" type="ORF">ACCO45_001041</name>
</gene>
<proteinExistence type="predicted"/>
<organism evidence="1 2">
    <name type="scientific">Purpureocillium lilacinum</name>
    <name type="common">Paecilomyces lilacinus</name>
    <dbReference type="NCBI Taxonomy" id="33203"/>
    <lineage>
        <taxon>Eukaryota</taxon>
        <taxon>Fungi</taxon>
        <taxon>Dikarya</taxon>
        <taxon>Ascomycota</taxon>
        <taxon>Pezizomycotina</taxon>
        <taxon>Sordariomycetes</taxon>
        <taxon>Hypocreomycetidae</taxon>
        <taxon>Hypocreales</taxon>
        <taxon>Ophiocordycipitaceae</taxon>
        <taxon>Purpureocillium</taxon>
    </lineage>
</organism>
<name>A0ACC4E797_PURLI</name>
<evidence type="ECO:0000313" key="1">
    <source>
        <dbReference type="EMBL" id="KAL3964037.1"/>
    </source>
</evidence>
<keyword evidence="2" id="KW-1185">Reference proteome</keyword>
<dbReference type="Proteomes" id="UP001638806">
    <property type="component" value="Unassembled WGS sequence"/>
</dbReference>
<protein>
    <submittedName>
        <fullName evidence="1">Uncharacterized protein</fullName>
    </submittedName>
</protein>
<sequence>MSYLGESPRPTNIRPGSARLLSANKSRSILRGPRCDSFVALKYGTMGSHLIPLSPSAVTIHLIHAH</sequence>
<dbReference type="EMBL" id="JBGNUJ010000002">
    <property type="protein sequence ID" value="KAL3964037.1"/>
    <property type="molecule type" value="Genomic_DNA"/>
</dbReference>
<accession>A0ACC4E797</accession>